<gene>
    <name evidence="4" type="ORF">KAK11_04790</name>
</gene>
<feature type="domain" description="Phage terminase large subunit GpA ATPase" evidence="2">
    <location>
        <begin position="7"/>
        <end position="261"/>
    </location>
</feature>
<keyword evidence="5" id="KW-1185">Reference proteome</keyword>
<evidence type="ECO:0000259" key="2">
    <source>
        <dbReference type="Pfam" id="PF05876"/>
    </source>
</evidence>
<protein>
    <submittedName>
        <fullName evidence="4">Phage terminase large subunit family protein</fullName>
    </submittedName>
</protein>
<evidence type="ECO:0000313" key="5">
    <source>
        <dbReference type="Proteomes" id="UP000672097"/>
    </source>
</evidence>
<evidence type="ECO:0000256" key="1">
    <source>
        <dbReference type="SAM" id="MobiDB-lite"/>
    </source>
</evidence>
<reference evidence="4 5" key="1">
    <citation type="submission" date="2021-04" db="EMBL/GenBank/DDBJ databases">
        <title>The genome sequence of type strain Ideonella paludis KCTC 32238.</title>
        <authorList>
            <person name="Liu Y."/>
        </authorList>
    </citation>
    <scope>NUCLEOTIDE SEQUENCE [LARGE SCALE GENOMIC DNA]</scope>
    <source>
        <strain evidence="4 5">KCTC 32238</strain>
    </source>
</reference>
<dbReference type="EMBL" id="JAGQDG010000002">
    <property type="protein sequence ID" value="MBQ0934640.1"/>
    <property type="molecule type" value="Genomic_DNA"/>
</dbReference>
<dbReference type="Pfam" id="PF05876">
    <property type="entry name" value="GpA_ATPase"/>
    <property type="match status" value="1"/>
</dbReference>
<comment type="caution">
    <text evidence="4">The sequence shown here is derived from an EMBL/GenBank/DDBJ whole genome shotgun (WGS) entry which is preliminary data.</text>
</comment>
<organism evidence="4 5">
    <name type="scientific">Ideonella paludis</name>
    <dbReference type="NCBI Taxonomy" id="1233411"/>
    <lineage>
        <taxon>Bacteria</taxon>
        <taxon>Pseudomonadati</taxon>
        <taxon>Pseudomonadota</taxon>
        <taxon>Betaproteobacteria</taxon>
        <taxon>Burkholderiales</taxon>
        <taxon>Sphaerotilaceae</taxon>
        <taxon>Ideonella</taxon>
    </lineage>
</organism>
<feature type="compositionally biased region" description="Pro residues" evidence="1">
    <location>
        <begin position="637"/>
        <end position="652"/>
    </location>
</feature>
<feature type="region of interest" description="Disordered" evidence="1">
    <location>
        <begin position="599"/>
        <end position="677"/>
    </location>
</feature>
<proteinExistence type="predicted"/>
<evidence type="ECO:0000313" key="4">
    <source>
        <dbReference type="EMBL" id="MBQ0934640.1"/>
    </source>
</evidence>
<name>A0ABS5DU12_9BURK</name>
<feature type="domain" description="Terminase large subunit GpA endonuclease" evidence="3">
    <location>
        <begin position="277"/>
        <end position="573"/>
    </location>
</feature>
<feature type="compositionally biased region" description="Acidic residues" evidence="1">
    <location>
        <begin position="599"/>
        <end position="608"/>
    </location>
</feature>
<dbReference type="Pfam" id="PF20454">
    <property type="entry name" value="GpA_nuclease"/>
    <property type="match status" value="1"/>
</dbReference>
<feature type="compositionally biased region" description="Basic residues" evidence="1">
    <location>
        <begin position="659"/>
        <end position="671"/>
    </location>
</feature>
<accession>A0ABS5DU12</accession>
<sequence length="677" mass="75017">MSPKATAKPGRYNPDLTPWVRGMHAALDDPSISEVACQKSAQVAWTDGVLLNYIGRRIDVAPCPIIIMFPKEGAAKEFNSEKFEPMVECTPTLADKIPVHSRRDKDNRWQFKGFPGGFLKFVSSNSPSSVKTTPAPVVCVEEPDDANENVKDQGDTITILRERTKSYARRKMIFGGTPTIEGISRIAAAYDASDRRKFYVACPHCEEPQVLSWDNVKWDDTATVDHEVFGRANPETARYCCPHCGSLWTDAEKNRAVRQAESQGHGWKATAPFNGVAGFYINELYSPFPGSRLVHLVRKYLTAVHALSQGDDTKIRSFRNNTEGLPYAYVTDVPDGSDLKIRAETYAEFTVPQGGLLLTMGVDVQHDRLAVVIRAWGRGEESWLVYWGELYGSTLIPGEGAFKDLDALADREYRHASGATLRVSAFSIDGSDGNRTEIVNAYVRKRRHKGFMAIKGASEQGNDKKEIFSTPRMADTGKRQKPAKFGLQNYIVGTHRAKDLILETRVKLKAGAGCMHWYEGVRPDYWDQLTAEVKAPSKANRARKTWQKKGGQRNEALDCEVYALHAARSLKTHLMLEGHWAALENRLRQRSLIAEDLPEADPQDDNELEAPQSVAVPEQSGSGAEKPPAVAEGATPRPEPQQPRTPTPPAEASPPAVSKKARPGRTAKRRGGFVNGY</sequence>
<dbReference type="Proteomes" id="UP000672097">
    <property type="component" value="Unassembled WGS sequence"/>
</dbReference>
<evidence type="ECO:0000259" key="3">
    <source>
        <dbReference type="Pfam" id="PF20454"/>
    </source>
</evidence>
<dbReference type="InterPro" id="IPR046454">
    <property type="entry name" value="GpA_endonuclease"/>
</dbReference>
<dbReference type="InterPro" id="IPR046453">
    <property type="entry name" value="GpA_ATPase"/>
</dbReference>